<organism evidence="2 3">
    <name type="scientific">Phlebiopsis gigantea (strain 11061_1 CR5-6)</name>
    <name type="common">White-rot fungus</name>
    <name type="synonym">Peniophora gigantea</name>
    <dbReference type="NCBI Taxonomy" id="745531"/>
    <lineage>
        <taxon>Eukaryota</taxon>
        <taxon>Fungi</taxon>
        <taxon>Dikarya</taxon>
        <taxon>Basidiomycota</taxon>
        <taxon>Agaricomycotina</taxon>
        <taxon>Agaricomycetes</taxon>
        <taxon>Polyporales</taxon>
        <taxon>Phanerochaetaceae</taxon>
        <taxon>Phlebiopsis</taxon>
    </lineage>
</organism>
<evidence type="ECO:0000313" key="3">
    <source>
        <dbReference type="Proteomes" id="UP000053257"/>
    </source>
</evidence>
<protein>
    <submittedName>
        <fullName evidence="2">Uncharacterized protein</fullName>
    </submittedName>
</protein>
<dbReference type="AlphaFoldDB" id="A0A0C3PGV6"/>
<accession>A0A0C3PGV6</accession>
<dbReference type="HOGENOM" id="CLU_1603343_0_0_1"/>
<name>A0A0C3PGV6_PHLG1</name>
<keyword evidence="3" id="KW-1185">Reference proteome</keyword>
<evidence type="ECO:0000313" key="2">
    <source>
        <dbReference type="EMBL" id="KIP05043.1"/>
    </source>
</evidence>
<evidence type="ECO:0000256" key="1">
    <source>
        <dbReference type="SAM" id="MobiDB-lite"/>
    </source>
</evidence>
<feature type="region of interest" description="Disordered" evidence="1">
    <location>
        <begin position="108"/>
        <end position="143"/>
    </location>
</feature>
<gene>
    <name evidence="2" type="ORF">PHLGIDRAFT_170355</name>
</gene>
<dbReference type="EMBL" id="KN840555">
    <property type="protein sequence ID" value="KIP05043.1"/>
    <property type="molecule type" value="Genomic_DNA"/>
</dbReference>
<dbReference type="Proteomes" id="UP000053257">
    <property type="component" value="Unassembled WGS sequence"/>
</dbReference>
<reference evidence="2 3" key="1">
    <citation type="journal article" date="2014" name="PLoS Genet.">
        <title>Analysis of the Phlebiopsis gigantea genome, transcriptome and secretome provides insight into its pioneer colonization strategies of wood.</title>
        <authorList>
            <person name="Hori C."/>
            <person name="Ishida T."/>
            <person name="Igarashi K."/>
            <person name="Samejima M."/>
            <person name="Suzuki H."/>
            <person name="Master E."/>
            <person name="Ferreira P."/>
            <person name="Ruiz-Duenas F.J."/>
            <person name="Held B."/>
            <person name="Canessa P."/>
            <person name="Larrondo L.F."/>
            <person name="Schmoll M."/>
            <person name="Druzhinina I.S."/>
            <person name="Kubicek C.P."/>
            <person name="Gaskell J.A."/>
            <person name="Kersten P."/>
            <person name="St John F."/>
            <person name="Glasner J."/>
            <person name="Sabat G."/>
            <person name="Splinter BonDurant S."/>
            <person name="Syed K."/>
            <person name="Yadav J."/>
            <person name="Mgbeahuruike A.C."/>
            <person name="Kovalchuk A."/>
            <person name="Asiegbu F.O."/>
            <person name="Lackner G."/>
            <person name="Hoffmeister D."/>
            <person name="Rencoret J."/>
            <person name="Gutierrez A."/>
            <person name="Sun H."/>
            <person name="Lindquist E."/>
            <person name="Barry K."/>
            <person name="Riley R."/>
            <person name="Grigoriev I.V."/>
            <person name="Henrissat B."/>
            <person name="Kues U."/>
            <person name="Berka R.M."/>
            <person name="Martinez A.T."/>
            <person name="Covert S.F."/>
            <person name="Blanchette R.A."/>
            <person name="Cullen D."/>
        </authorList>
    </citation>
    <scope>NUCLEOTIDE SEQUENCE [LARGE SCALE GENOMIC DNA]</scope>
    <source>
        <strain evidence="2 3">11061_1 CR5-6</strain>
    </source>
</reference>
<proteinExistence type="predicted"/>
<sequence length="166" mass="18391">MSSTLADDWHNTASASTVITMTLHAHKVLKELEQLRGRVRTRVIICHKRVDPCSVSGPVRQHVQSRLHMSTNKPSVPMVTLEPRTALLSKGASHIAVCNLWEEVLEHARGRSPQRSPRSATARGCRRSSLEPQGARRRRARGAARWAAVRARCCARGGQTGHRDAL</sequence>